<gene>
    <name evidence="4" type="primary">LOC112043765</name>
</gene>
<protein>
    <submittedName>
        <fullName evidence="4">Uncharacterized protein LOC112043765</fullName>
    </submittedName>
</protein>
<feature type="region of interest" description="Disordered" evidence="1">
    <location>
        <begin position="127"/>
        <end position="150"/>
    </location>
</feature>
<organism evidence="3 4">
    <name type="scientific">Bicyclus anynana</name>
    <name type="common">Squinting bush brown butterfly</name>
    <dbReference type="NCBI Taxonomy" id="110368"/>
    <lineage>
        <taxon>Eukaryota</taxon>
        <taxon>Metazoa</taxon>
        <taxon>Ecdysozoa</taxon>
        <taxon>Arthropoda</taxon>
        <taxon>Hexapoda</taxon>
        <taxon>Insecta</taxon>
        <taxon>Pterygota</taxon>
        <taxon>Neoptera</taxon>
        <taxon>Endopterygota</taxon>
        <taxon>Lepidoptera</taxon>
        <taxon>Glossata</taxon>
        <taxon>Ditrysia</taxon>
        <taxon>Papilionoidea</taxon>
        <taxon>Nymphalidae</taxon>
        <taxon>Satyrinae</taxon>
        <taxon>Satyrini</taxon>
        <taxon>Mycalesina</taxon>
        <taxon>Bicyclus</taxon>
    </lineage>
</organism>
<dbReference type="GeneID" id="112043765"/>
<keyword evidence="3" id="KW-1185">Reference proteome</keyword>
<evidence type="ECO:0000256" key="1">
    <source>
        <dbReference type="SAM" id="MobiDB-lite"/>
    </source>
</evidence>
<keyword evidence="2" id="KW-0732">Signal</keyword>
<evidence type="ECO:0000256" key="2">
    <source>
        <dbReference type="SAM" id="SignalP"/>
    </source>
</evidence>
<evidence type="ECO:0000313" key="3">
    <source>
        <dbReference type="Proteomes" id="UP001652582"/>
    </source>
</evidence>
<reference evidence="4" key="1">
    <citation type="submission" date="2025-08" db="UniProtKB">
        <authorList>
            <consortium name="RefSeq"/>
        </authorList>
    </citation>
    <scope>IDENTIFICATION</scope>
</reference>
<accession>A0ABM3LMV5</accession>
<dbReference type="RefSeq" id="XP_052740406.1">
    <property type="nucleotide sequence ID" value="XM_052884446.1"/>
</dbReference>
<name>A0ABM3LMV5_BICAN</name>
<sequence>MAWTVIAVLAIFLVETQSYQPFKVFEIRKAKNYDQNIDDQYYDTDFARIQSAIHREKDDRRLQKLAEDIVKRLLSLPRREKYGGDSDTRSVDDTRNVIVIPSQDTAYQTRPAEENIIQKLIQSALRSGDNDAEDRTAAPMHRVKYDTNDY</sequence>
<feature type="chain" id="PRO_5045904080" evidence="2">
    <location>
        <begin position="19"/>
        <end position="150"/>
    </location>
</feature>
<proteinExistence type="predicted"/>
<feature type="signal peptide" evidence="2">
    <location>
        <begin position="1"/>
        <end position="18"/>
    </location>
</feature>
<dbReference type="Proteomes" id="UP001652582">
    <property type="component" value="Chromosome 11"/>
</dbReference>
<evidence type="ECO:0000313" key="4">
    <source>
        <dbReference type="RefSeq" id="XP_052740406.1"/>
    </source>
</evidence>